<proteinExistence type="predicted"/>
<dbReference type="Proteomes" id="UP000789405">
    <property type="component" value="Unassembled WGS sequence"/>
</dbReference>
<feature type="non-terminal residue" evidence="2">
    <location>
        <position position="1"/>
    </location>
</feature>
<reference evidence="2" key="1">
    <citation type="submission" date="2021-06" db="EMBL/GenBank/DDBJ databases">
        <authorList>
            <person name="Kallberg Y."/>
            <person name="Tangrot J."/>
            <person name="Rosling A."/>
        </authorList>
    </citation>
    <scope>NUCLEOTIDE SEQUENCE</scope>
    <source>
        <strain evidence="2">MA453B</strain>
    </source>
</reference>
<comment type="caution">
    <text evidence="2">The sequence shown here is derived from an EMBL/GenBank/DDBJ whole genome shotgun (WGS) entry which is preliminary data.</text>
</comment>
<gene>
    <name evidence="2" type="ORF">DERYTH_LOCUS26369</name>
</gene>
<keyword evidence="1" id="KW-1133">Transmembrane helix</keyword>
<evidence type="ECO:0000313" key="3">
    <source>
        <dbReference type="Proteomes" id="UP000789405"/>
    </source>
</evidence>
<sequence length="79" mass="8940">TITATFTPTSTLSIIQIQTPGYLQDTNVINTFIGEVIFIIVVAITTAVLICRYRNKQNKLQVQQQEFERQQIVNSIKAI</sequence>
<keyword evidence="3" id="KW-1185">Reference proteome</keyword>
<dbReference type="AlphaFoldDB" id="A0A9N9PE68"/>
<name>A0A9N9PE68_9GLOM</name>
<feature type="transmembrane region" description="Helical" evidence="1">
    <location>
        <begin position="32"/>
        <end position="51"/>
    </location>
</feature>
<keyword evidence="1" id="KW-0812">Transmembrane</keyword>
<accession>A0A9N9PE68</accession>
<evidence type="ECO:0000256" key="1">
    <source>
        <dbReference type="SAM" id="Phobius"/>
    </source>
</evidence>
<organism evidence="2 3">
    <name type="scientific">Dentiscutata erythropus</name>
    <dbReference type="NCBI Taxonomy" id="1348616"/>
    <lineage>
        <taxon>Eukaryota</taxon>
        <taxon>Fungi</taxon>
        <taxon>Fungi incertae sedis</taxon>
        <taxon>Mucoromycota</taxon>
        <taxon>Glomeromycotina</taxon>
        <taxon>Glomeromycetes</taxon>
        <taxon>Diversisporales</taxon>
        <taxon>Gigasporaceae</taxon>
        <taxon>Dentiscutata</taxon>
    </lineage>
</organism>
<dbReference type="EMBL" id="CAJVPY010054666">
    <property type="protein sequence ID" value="CAG8816998.1"/>
    <property type="molecule type" value="Genomic_DNA"/>
</dbReference>
<protein>
    <submittedName>
        <fullName evidence="2">27669_t:CDS:1</fullName>
    </submittedName>
</protein>
<evidence type="ECO:0000313" key="2">
    <source>
        <dbReference type="EMBL" id="CAG8816998.1"/>
    </source>
</evidence>
<keyword evidence="1" id="KW-0472">Membrane</keyword>